<dbReference type="CDD" id="cd02859">
    <property type="entry name" value="E_set_AMPKbeta_like_N"/>
    <property type="match status" value="1"/>
</dbReference>
<comment type="similarity">
    <text evidence="1">Belongs to the 5'-AMP-activated protein kinase beta subunit family.</text>
</comment>
<dbReference type="Gene3D" id="6.20.250.60">
    <property type="match status" value="1"/>
</dbReference>
<keyword evidence="4" id="KW-1185">Reference proteome</keyword>
<dbReference type="Proteomes" id="UP000289340">
    <property type="component" value="Chromosome 7"/>
</dbReference>
<dbReference type="GO" id="GO:0009507">
    <property type="term" value="C:chloroplast"/>
    <property type="evidence" value="ECO:0007669"/>
    <property type="project" value="UniProtKB-ARBA"/>
</dbReference>
<gene>
    <name evidence="3" type="ORF">D0Y65_019105</name>
</gene>
<dbReference type="Pfam" id="PF16561">
    <property type="entry name" value="AMPK1_CBM"/>
    <property type="match status" value="1"/>
</dbReference>
<dbReference type="PANTHER" id="PTHR46316">
    <property type="entry name" value="SNF1-RELATED PROTEIN KINASE REGULATORY SUBUNIT BETA-1"/>
    <property type="match status" value="1"/>
</dbReference>
<protein>
    <submittedName>
        <fullName evidence="3">SNF1-related protein kinase regulatory subunit beta-2 isoform B</fullName>
    </submittedName>
</protein>
<dbReference type="AlphaFoldDB" id="A0A445K263"/>
<dbReference type="InterPro" id="IPR032640">
    <property type="entry name" value="AMPK1_CBM"/>
</dbReference>
<organism evidence="3 4">
    <name type="scientific">Glycine soja</name>
    <name type="common">Wild soybean</name>
    <dbReference type="NCBI Taxonomy" id="3848"/>
    <lineage>
        <taxon>Eukaryota</taxon>
        <taxon>Viridiplantae</taxon>
        <taxon>Streptophyta</taxon>
        <taxon>Embryophyta</taxon>
        <taxon>Tracheophyta</taxon>
        <taxon>Spermatophyta</taxon>
        <taxon>Magnoliopsida</taxon>
        <taxon>eudicotyledons</taxon>
        <taxon>Gunneridae</taxon>
        <taxon>Pentapetalae</taxon>
        <taxon>rosids</taxon>
        <taxon>fabids</taxon>
        <taxon>Fabales</taxon>
        <taxon>Fabaceae</taxon>
        <taxon>Papilionoideae</taxon>
        <taxon>50 kb inversion clade</taxon>
        <taxon>NPAAA clade</taxon>
        <taxon>indigoferoid/millettioid clade</taxon>
        <taxon>Phaseoleae</taxon>
        <taxon>Glycine</taxon>
        <taxon>Glycine subgen. Soja</taxon>
    </lineage>
</organism>
<dbReference type="SMART" id="SM01010">
    <property type="entry name" value="AMPKBI"/>
    <property type="match status" value="1"/>
</dbReference>
<evidence type="ECO:0000313" key="3">
    <source>
        <dbReference type="EMBL" id="RZC04847.1"/>
    </source>
</evidence>
<dbReference type="SUPFAM" id="SSF81296">
    <property type="entry name" value="E set domains"/>
    <property type="match status" value="1"/>
</dbReference>
<dbReference type="SUPFAM" id="SSF160219">
    <property type="entry name" value="AMPKBI-like"/>
    <property type="match status" value="1"/>
</dbReference>
<reference evidence="3 4" key="1">
    <citation type="submission" date="2018-09" db="EMBL/GenBank/DDBJ databases">
        <title>A high-quality reference genome of wild soybean provides a powerful tool to mine soybean genomes.</title>
        <authorList>
            <person name="Xie M."/>
            <person name="Chung C.Y.L."/>
            <person name="Li M.-W."/>
            <person name="Wong F.-L."/>
            <person name="Chan T.-F."/>
            <person name="Lam H.-M."/>
        </authorList>
    </citation>
    <scope>NUCLEOTIDE SEQUENCE [LARGE SCALE GENOMIC DNA]</scope>
    <source>
        <strain evidence="4">cv. W05</strain>
        <tissue evidence="3">Hypocotyl of etiolated seedlings</tissue>
    </source>
</reference>
<evidence type="ECO:0000256" key="1">
    <source>
        <dbReference type="ARBA" id="ARBA00010926"/>
    </source>
</evidence>
<dbReference type="InterPro" id="IPR037256">
    <property type="entry name" value="ASC_dom_sf"/>
</dbReference>
<dbReference type="InterPro" id="IPR006828">
    <property type="entry name" value="ASC_dom"/>
</dbReference>
<dbReference type="InterPro" id="IPR043554">
    <property type="entry name" value="KINB"/>
</dbReference>
<accession>A0A445K263</accession>
<dbReference type="Pfam" id="PF04739">
    <property type="entry name" value="AMPKBI"/>
    <property type="match status" value="1"/>
</dbReference>
<comment type="caution">
    <text evidence="3">The sequence shown here is derived from an EMBL/GenBank/DDBJ whole genome shotgun (WGS) entry which is preliminary data.</text>
</comment>
<feature type="domain" description="Association with the SNF1 complex (ASC)" evidence="2">
    <location>
        <begin position="175"/>
        <end position="265"/>
    </location>
</feature>
<proteinExistence type="inferred from homology"/>
<dbReference type="InterPro" id="IPR014756">
    <property type="entry name" value="Ig_E-set"/>
</dbReference>
<dbReference type="PANTHER" id="PTHR46316:SF2">
    <property type="entry name" value="SNF1-RELATED PROTEIN KINASE REGULATORY SUBUNIT BETA-2"/>
    <property type="match status" value="1"/>
</dbReference>
<sequence length="269" mass="30107">MPQSPPTTPTTTHSPLLFAPQVPVVPLQRPDDIHVPSCSWMETTSGYEDMYTQVGIPTMITWSYDGKEVAVEGSWDNWKTRMPLQRSGKDFALMRYFRLVFTSTDLLWMDARSTLQIRLGPKMMLGMLTTSWTYRLTVWESHLIAATPSPHLNCGLLLASSCPEDIGSISSFEPPQSPDSSYDNLHLSSEDYAKEPPLVPPLLQMTLLNVPATNMEIQPPMSRPRHGVLNHLYTQKGKSSPSVAGLGTTHRFLAKYVTVVLYKSLQSKP</sequence>
<name>A0A445K263_GLYSO</name>
<evidence type="ECO:0000259" key="2">
    <source>
        <dbReference type="SMART" id="SM01010"/>
    </source>
</evidence>
<dbReference type="Gene3D" id="2.60.40.10">
    <property type="entry name" value="Immunoglobulins"/>
    <property type="match status" value="1"/>
</dbReference>
<dbReference type="InterPro" id="IPR013783">
    <property type="entry name" value="Ig-like_fold"/>
</dbReference>
<dbReference type="EMBL" id="QZWG01000007">
    <property type="protein sequence ID" value="RZC04847.1"/>
    <property type="molecule type" value="Genomic_DNA"/>
</dbReference>
<evidence type="ECO:0000313" key="4">
    <source>
        <dbReference type="Proteomes" id="UP000289340"/>
    </source>
</evidence>